<dbReference type="OrthoDB" id="3529510at2"/>
<evidence type="ECO:0000256" key="1">
    <source>
        <dbReference type="ARBA" id="ARBA00022527"/>
    </source>
</evidence>
<sequence length="197" mass="20545">MSPPPCVVTGLVADALHAADAREDTASAVGPHAAQLSSLQADHCRIRVTAWSLPRRTAARRARHLLRAQLHGHVTDPAVLEDLDVVVCELATNSARHTSGPFEMRVLHHAGVPVVCEVADSGQDLDQVADHLRRSAGPAGLDAVLSVAALAEGGRGLGIVATLTGGRCGVHATRLCGTGRTGKSVWFAIPVERAHTP</sequence>
<dbReference type="InterPro" id="IPR003594">
    <property type="entry name" value="HATPase_dom"/>
</dbReference>
<feature type="domain" description="Histidine kinase/HSP90-like ATPase" evidence="2">
    <location>
        <begin position="57"/>
        <end position="164"/>
    </location>
</feature>
<name>A0A5M3WDV1_9ACTN</name>
<dbReference type="InterPro" id="IPR050267">
    <property type="entry name" value="Anti-sigma-factor_SerPK"/>
</dbReference>
<reference evidence="3 4" key="1">
    <citation type="submission" date="2019-10" db="EMBL/GenBank/DDBJ databases">
        <title>Whole genome shotgun sequence of Acrocarpospora macrocephala NBRC 16266.</title>
        <authorList>
            <person name="Ichikawa N."/>
            <person name="Kimura A."/>
            <person name="Kitahashi Y."/>
            <person name="Komaki H."/>
            <person name="Oguchi A."/>
        </authorList>
    </citation>
    <scope>NUCLEOTIDE SEQUENCE [LARGE SCALE GENOMIC DNA]</scope>
    <source>
        <strain evidence="3 4">NBRC 16266</strain>
    </source>
</reference>
<keyword evidence="1" id="KW-0418">Kinase</keyword>
<dbReference type="PANTHER" id="PTHR35526">
    <property type="entry name" value="ANTI-SIGMA-F FACTOR RSBW-RELATED"/>
    <property type="match status" value="1"/>
</dbReference>
<gene>
    <name evidence="3" type="ORF">Amac_006010</name>
</gene>
<keyword evidence="1" id="KW-0808">Transferase</keyword>
<dbReference type="Proteomes" id="UP000331127">
    <property type="component" value="Unassembled WGS sequence"/>
</dbReference>
<evidence type="ECO:0000313" key="3">
    <source>
        <dbReference type="EMBL" id="GES07006.1"/>
    </source>
</evidence>
<dbReference type="InterPro" id="IPR036890">
    <property type="entry name" value="HATPase_C_sf"/>
</dbReference>
<dbReference type="GO" id="GO:0004674">
    <property type="term" value="F:protein serine/threonine kinase activity"/>
    <property type="evidence" value="ECO:0007669"/>
    <property type="project" value="UniProtKB-KW"/>
</dbReference>
<dbReference type="EMBL" id="BLAE01000004">
    <property type="protein sequence ID" value="GES07006.1"/>
    <property type="molecule type" value="Genomic_DNA"/>
</dbReference>
<dbReference type="CDD" id="cd16936">
    <property type="entry name" value="HATPase_RsbW-like"/>
    <property type="match status" value="1"/>
</dbReference>
<dbReference type="SUPFAM" id="SSF55874">
    <property type="entry name" value="ATPase domain of HSP90 chaperone/DNA topoisomerase II/histidine kinase"/>
    <property type="match status" value="1"/>
</dbReference>
<comment type="caution">
    <text evidence="3">The sequence shown here is derived from an EMBL/GenBank/DDBJ whole genome shotgun (WGS) entry which is preliminary data.</text>
</comment>
<dbReference type="PANTHER" id="PTHR35526:SF3">
    <property type="entry name" value="ANTI-SIGMA-F FACTOR RSBW"/>
    <property type="match status" value="1"/>
</dbReference>
<proteinExistence type="predicted"/>
<protein>
    <recommendedName>
        <fullName evidence="2">Histidine kinase/HSP90-like ATPase domain-containing protein</fullName>
    </recommendedName>
</protein>
<dbReference type="Pfam" id="PF13581">
    <property type="entry name" value="HATPase_c_2"/>
    <property type="match status" value="1"/>
</dbReference>
<dbReference type="RefSeq" id="WP_155352703.1">
    <property type="nucleotide sequence ID" value="NZ_BAAAHL010000029.1"/>
</dbReference>
<dbReference type="Gene3D" id="3.30.565.10">
    <property type="entry name" value="Histidine kinase-like ATPase, C-terminal domain"/>
    <property type="match status" value="1"/>
</dbReference>
<dbReference type="AlphaFoldDB" id="A0A5M3WDV1"/>
<organism evidence="3 4">
    <name type="scientific">Acrocarpospora macrocephala</name>
    <dbReference type="NCBI Taxonomy" id="150177"/>
    <lineage>
        <taxon>Bacteria</taxon>
        <taxon>Bacillati</taxon>
        <taxon>Actinomycetota</taxon>
        <taxon>Actinomycetes</taxon>
        <taxon>Streptosporangiales</taxon>
        <taxon>Streptosporangiaceae</taxon>
        <taxon>Acrocarpospora</taxon>
    </lineage>
</organism>
<keyword evidence="1" id="KW-0723">Serine/threonine-protein kinase</keyword>
<evidence type="ECO:0000259" key="2">
    <source>
        <dbReference type="Pfam" id="PF13581"/>
    </source>
</evidence>
<accession>A0A5M3WDV1</accession>
<keyword evidence="4" id="KW-1185">Reference proteome</keyword>
<evidence type="ECO:0000313" key="4">
    <source>
        <dbReference type="Proteomes" id="UP000331127"/>
    </source>
</evidence>